<dbReference type="Pfam" id="PF10896">
    <property type="entry name" value="DUF2714"/>
    <property type="match status" value="1"/>
</dbReference>
<name>A0A2W7G5D3_9BACT</name>
<dbReference type="InterPro" id="IPR021222">
    <property type="entry name" value="DUF2714"/>
</dbReference>
<evidence type="ECO:0000313" key="1">
    <source>
        <dbReference type="EMBL" id="PZW01477.1"/>
    </source>
</evidence>
<gene>
    <name evidence="1" type="ORF">BCF89_102104</name>
</gene>
<evidence type="ECO:0000313" key="2">
    <source>
        <dbReference type="Proteomes" id="UP000249646"/>
    </source>
</evidence>
<comment type="caution">
    <text evidence="1">The sequence shown here is derived from an EMBL/GenBank/DDBJ whole genome shotgun (WGS) entry which is preliminary data.</text>
</comment>
<protein>
    <submittedName>
        <fullName evidence="1">Uncharacterized protein DUF2714</fullName>
    </submittedName>
</protein>
<dbReference type="RefSeq" id="WP_111518300.1">
    <property type="nucleotide sequence ID" value="NZ_QKUB01000002.1"/>
</dbReference>
<organism evidence="1 2">
    <name type="scientific">Metamycoplasma auris</name>
    <dbReference type="NCBI Taxonomy" id="51363"/>
    <lineage>
        <taxon>Bacteria</taxon>
        <taxon>Bacillati</taxon>
        <taxon>Mycoplasmatota</taxon>
        <taxon>Mycoplasmoidales</taxon>
        <taxon>Metamycoplasmataceae</taxon>
        <taxon>Metamycoplasma</taxon>
    </lineage>
</organism>
<dbReference type="AlphaFoldDB" id="A0A2W7G5D3"/>
<dbReference type="Proteomes" id="UP000249646">
    <property type="component" value="Unassembled WGS sequence"/>
</dbReference>
<proteinExistence type="predicted"/>
<sequence length="167" mass="19791">MNKKNKLEKKLLMEANKEIKTLSLVWNEIQNQTNFISFQKLFFTVLLKSNLKTNDKDVLFFLNKIKEAIAKKYDLVFDRFVISFNLVNKFNNLYICPYIANSEATNFESLNLTSNSTLFNSNLIMNLNREINYLLDNDFYVEVIEDLVIKKNEDIELFYDKKSILGW</sequence>
<accession>A0A2W7G5D3</accession>
<reference evidence="1 2" key="1">
    <citation type="submission" date="2018-06" db="EMBL/GenBank/DDBJ databases">
        <title>Genomic Encyclopedia of Archaeal and Bacterial Type Strains, Phase II (KMG-II): from individual species to whole genera.</title>
        <authorList>
            <person name="Goeker M."/>
        </authorList>
    </citation>
    <scope>NUCLEOTIDE SEQUENCE [LARGE SCALE GENOMIC DNA]</scope>
    <source>
        <strain evidence="1 2">ATCC 51348</strain>
    </source>
</reference>
<dbReference type="EMBL" id="QKUB01000002">
    <property type="protein sequence ID" value="PZW01477.1"/>
    <property type="molecule type" value="Genomic_DNA"/>
</dbReference>
<keyword evidence="2" id="KW-1185">Reference proteome</keyword>
<dbReference type="OrthoDB" id="398973at2"/>